<dbReference type="Gene3D" id="3.40.50.11890">
    <property type="match status" value="1"/>
</dbReference>
<evidence type="ECO:0000256" key="4">
    <source>
        <dbReference type="ARBA" id="ARBA00023014"/>
    </source>
</evidence>
<evidence type="ECO:0000256" key="3">
    <source>
        <dbReference type="ARBA" id="ARBA00023004"/>
    </source>
</evidence>
<dbReference type="PANTHER" id="PTHR30548">
    <property type="entry name" value="2-HYDROXYGLUTARYL-COA DEHYDRATASE, D-COMPONENT-RELATED"/>
    <property type="match status" value="1"/>
</dbReference>
<organism evidence="5">
    <name type="scientific">Archaeoglobus fulgidus</name>
    <dbReference type="NCBI Taxonomy" id="2234"/>
    <lineage>
        <taxon>Archaea</taxon>
        <taxon>Methanobacteriati</taxon>
        <taxon>Methanobacteriota</taxon>
        <taxon>Archaeoglobi</taxon>
        <taxon>Archaeoglobales</taxon>
        <taxon>Archaeoglobaceae</taxon>
        <taxon>Archaeoglobus</taxon>
    </lineage>
</organism>
<comment type="caution">
    <text evidence="5">The sequence shown here is derived from an EMBL/GenBank/DDBJ whole genome shotgun (WGS) entry which is preliminary data.</text>
</comment>
<dbReference type="Pfam" id="PF06050">
    <property type="entry name" value="HGD-D"/>
    <property type="match status" value="1"/>
</dbReference>
<accession>A0A7J2TGE0</accession>
<dbReference type="AlphaFoldDB" id="A0A7J2TGE0"/>
<keyword evidence="2" id="KW-0479">Metal-binding</keyword>
<evidence type="ECO:0000256" key="2">
    <source>
        <dbReference type="ARBA" id="ARBA00022723"/>
    </source>
</evidence>
<dbReference type="GO" id="GO:0046872">
    <property type="term" value="F:metal ion binding"/>
    <property type="evidence" value="ECO:0007669"/>
    <property type="project" value="UniProtKB-KW"/>
</dbReference>
<evidence type="ECO:0000313" key="5">
    <source>
        <dbReference type="EMBL" id="HEH34663.1"/>
    </source>
</evidence>
<keyword evidence="4" id="KW-0411">Iron-sulfur</keyword>
<dbReference type="PANTHER" id="PTHR30548:SF5">
    <property type="entry name" value="SUBUNIT OF OXYGEN-SENSITIVE 2-HYDROXYISOCAPROYL-COA DEHYDRATASE"/>
    <property type="match status" value="1"/>
</dbReference>
<evidence type="ECO:0000256" key="1">
    <source>
        <dbReference type="ARBA" id="ARBA00005806"/>
    </source>
</evidence>
<keyword evidence="3" id="KW-0408">Iron</keyword>
<comment type="similarity">
    <text evidence="1">Belongs to the FldB/FldC dehydratase alpha/beta subunit family.</text>
</comment>
<proteinExistence type="inferred from homology"/>
<sequence length="323" mass="37700">MKIGYFCSFTPKELIHSAGFLPYRIFATRRPISLASAYIQSYSCSQVRGAIEEALNGDFYGFVVTRSCDTLMRLTDILEFLGKRVHNIEFPTKIGNVGYYVRELREFLDVLKKWGGEISFEKILESIRLYRELEEKMKRLFDISANYDLAIRIQQIDVAEAIRLVDERLEKAKKETGRKVLITGSVCPYPEIYDIFRKAGFSVKDDICTGRRFFEFSYPSFEPKDIDGALRYIAEKYFRKAPCPTKHYEGDYRFEYVLNLAKDCDAVVFLLVKFCEPHFFDFPQLKERLEKMGKKVALIELEFPIASLEQVRTRVEALKEVIE</sequence>
<name>A0A7J2TGE0_ARCFL</name>
<dbReference type="GO" id="GO:0051536">
    <property type="term" value="F:iron-sulfur cluster binding"/>
    <property type="evidence" value="ECO:0007669"/>
    <property type="project" value="UniProtKB-KW"/>
</dbReference>
<dbReference type="Gene3D" id="3.40.50.11900">
    <property type="match status" value="1"/>
</dbReference>
<dbReference type="EMBL" id="DSLA01000013">
    <property type="protein sequence ID" value="HEH34663.1"/>
    <property type="molecule type" value="Genomic_DNA"/>
</dbReference>
<reference evidence="5" key="1">
    <citation type="journal article" date="2020" name="mSystems">
        <title>Genome- and Community-Level Interaction Insights into Carbon Utilization and Element Cycling Functions of Hydrothermarchaeota in Hydrothermal Sediment.</title>
        <authorList>
            <person name="Zhou Z."/>
            <person name="Liu Y."/>
            <person name="Xu W."/>
            <person name="Pan J."/>
            <person name="Luo Z.H."/>
            <person name="Li M."/>
        </authorList>
    </citation>
    <scope>NUCLEOTIDE SEQUENCE [LARGE SCALE GENOMIC DNA]</scope>
    <source>
        <strain evidence="5">SpSt-26</strain>
    </source>
</reference>
<gene>
    <name evidence="5" type="ORF">ENP88_00595</name>
</gene>
<protein>
    <submittedName>
        <fullName evidence="5">2-hydroxyacyl-CoA dehydratase</fullName>
    </submittedName>
</protein>
<dbReference type="InterPro" id="IPR010327">
    <property type="entry name" value="FldB/FldC_alpha/beta"/>
</dbReference>